<keyword evidence="1" id="KW-0175">Coiled coil</keyword>
<dbReference type="Proteomes" id="UP001470230">
    <property type="component" value="Unassembled WGS sequence"/>
</dbReference>
<sequence>MVQLSKVVSNLTFTLDTCMFQITTFEERFSKEFQDIFNTHQSIITKINAEVKNHKDKIASENFNMYSENHQKIQEQYYQAVETLTFSVNSEQSKCIEEIEKIKKELSEITIKLNYLESSLSEPLSDIFSSSTKETIPVLKARYQEELRLHDEESEKKFNALKEEMANKIESFDSSYAKAVENLKKQFYITTKDSGKIKIFGELKYKLQVIYQDILRLKETLLGIQKDRNNLLSNQQQGCSIIINEYQKIFSQNSKQIYALNSQFENMISKNSDDLKSINEKIQYLKEKHLQEITDLQSLIARLLLDHKVEIDKKKSLHQSSESLSDEEIQKLKENYQNEFNQVKEKFESQYPSLIEGNKTLQAQLNELLNTFQNEFNDRLAKFNAKKDEYSKEAAKLKDEQDDDSHLEYAKFESKMTILMKKLGQNKSLITDTKCAENTKNELLKELDDLKIQIEKEKNDFDLSFQEEKESLSNQNDSSIKECQDEEEKKLLAFQVKMKGQIDENIKQYEEKKNELILSLKNQYESSLKQIPEKFRTDNVISTMFQEYNQLYKSLQKNLEDEMKEVVYKSNENQLQESISEKEELLSRIENERLRLLSKMASNEEEENKRHTFMLSMLVPSHKEEEIENYRQKCKNRMNTLIQRQDDLLFILRKLKEQSQGQNISVSGYLEDEEVAKLRKLLEELRNDLKNQRHSKQLDFEESIARKNEEIADMTQKIQDYLEKVKIDNENNIKEGKREIEAVKEKAIIDLQEAEKAFCIEKESIKGRITQIQQIIHEKIRQLKEILENERNKKEKNQNDLKVEAEKNQINNHMSLKQTFEKLNVEINMLKEKHEEFIQQYKDQIRIYIEICQKSRKKAENIPMRQEESIEIKRLEGILDQKTQQLTLVAKDLMKYKNRLKQQEDEYNRRFGVSPQVAILGSGDNRRQTKSAAFVKKPLPPLKNSSVC</sequence>
<evidence type="ECO:0000313" key="3">
    <source>
        <dbReference type="Proteomes" id="UP001470230"/>
    </source>
</evidence>
<protein>
    <submittedName>
        <fullName evidence="2">Uncharacterized protein</fullName>
    </submittedName>
</protein>
<feature type="coiled-coil region" evidence="1">
    <location>
        <begin position="373"/>
        <end position="400"/>
    </location>
</feature>
<feature type="coiled-coil region" evidence="1">
    <location>
        <begin position="675"/>
        <end position="840"/>
    </location>
</feature>
<comment type="caution">
    <text evidence="2">The sequence shown here is derived from an EMBL/GenBank/DDBJ whole genome shotgun (WGS) entry which is preliminary data.</text>
</comment>
<dbReference type="EMBL" id="JAPFFF010000005">
    <property type="protein sequence ID" value="KAK8890349.1"/>
    <property type="molecule type" value="Genomic_DNA"/>
</dbReference>
<feature type="coiled-coil region" evidence="1">
    <location>
        <begin position="433"/>
        <end position="606"/>
    </location>
</feature>
<accession>A0ABR2KGT2</accession>
<proteinExistence type="predicted"/>
<reference evidence="2 3" key="1">
    <citation type="submission" date="2024-04" db="EMBL/GenBank/DDBJ databases">
        <title>Tritrichomonas musculus Genome.</title>
        <authorList>
            <person name="Alves-Ferreira E."/>
            <person name="Grigg M."/>
            <person name="Lorenzi H."/>
            <person name="Galac M."/>
        </authorList>
    </citation>
    <scope>NUCLEOTIDE SEQUENCE [LARGE SCALE GENOMIC DNA]</scope>
    <source>
        <strain evidence="2 3">EAF2021</strain>
    </source>
</reference>
<evidence type="ECO:0000313" key="2">
    <source>
        <dbReference type="EMBL" id="KAK8890349.1"/>
    </source>
</evidence>
<keyword evidence="3" id="KW-1185">Reference proteome</keyword>
<evidence type="ECO:0000256" key="1">
    <source>
        <dbReference type="SAM" id="Coils"/>
    </source>
</evidence>
<organism evidence="2 3">
    <name type="scientific">Tritrichomonas musculus</name>
    <dbReference type="NCBI Taxonomy" id="1915356"/>
    <lineage>
        <taxon>Eukaryota</taxon>
        <taxon>Metamonada</taxon>
        <taxon>Parabasalia</taxon>
        <taxon>Tritrichomonadida</taxon>
        <taxon>Tritrichomonadidae</taxon>
        <taxon>Tritrichomonas</taxon>
    </lineage>
</organism>
<feature type="coiled-coil region" evidence="1">
    <location>
        <begin position="865"/>
        <end position="910"/>
    </location>
</feature>
<gene>
    <name evidence="2" type="ORF">M9Y10_035124</name>
</gene>
<name>A0ABR2KGT2_9EUKA</name>